<dbReference type="STRING" id="6239.Y51H7BR.2.1"/>
<evidence type="ECO:0000259" key="1">
    <source>
        <dbReference type="PROSITE" id="PS50181"/>
    </source>
</evidence>
<dbReference type="InterPro" id="IPR001810">
    <property type="entry name" value="F-box_dom"/>
</dbReference>
<accession>Q9N3J7</accession>
<evidence type="ECO:0000313" key="2">
    <source>
        <dbReference type="EMBL" id="CCD72686.1"/>
    </source>
</evidence>
<evidence type="ECO:0000313" key="4">
    <source>
        <dbReference type="WormBase" id="Y51H7BR.2"/>
    </source>
</evidence>
<dbReference type="UCSC" id="Y51H7BR.2">
    <property type="organism name" value="c. elegans"/>
</dbReference>
<dbReference type="InParanoid" id="Q9N3J7"/>
<dbReference type="WormBase" id="Y51H7BR.2">
    <property type="protein sequence ID" value="CE22356"/>
    <property type="gene ID" value="WBGene00021774"/>
    <property type="gene designation" value="fbxb-43"/>
</dbReference>
<name>Q9N3J7_CAEEL</name>
<feature type="domain" description="F-box" evidence="1">
    <location>
        <begin position="3"/>
        <end position="49"/>
    </location>
</feature>
<dbReference type="PaxDb" id="6239-Y51H7BR.2"/>
<dbReference type="Pfam" id="PF07735">
    <property type="entry name" value="FBA_2"/>
    <property type="match status" value="1"/>
</dbReference>
<dbReference type="InterPro" id="IPR012885">
    <property type="entry name" value="F-box_Sdz-33"/>
</dbReference>
<sequence length="322" mass="36750">MSTFPLLRLPQKTLKNVILHMGHIELICASLLSNKTKHFIREFCIFKAYRFNIVLDDSVRFGIASTGIYIEYSFRNGMICIRSFGIIQITMTLRAPQFDAGSWLVHLLNIFNPSKIDTLSIYDSFDVERLQLVKESLNKIPIFHFEITATTATNPKLFSAFLPIKTFGFNHTVQYNSSQLSALRPALPKKLESIYADISIPLNELLLTCSRTLQIVESLLTDKDINLFLKHWMAGLKPELEYLYIRKNGAAYNPNIVLEGIHHEFAPIDRKFRINQGPPQFGGIDIHQTRGGTATMTFNWSFGRAEIIVAAHALVYFSFEQL</sequence>
<dbReference type="AGR" id="WB:WBGene00021774"/>
<dbReference type="Proteomes" id="UP000001940">
    <property type="component" value="Chromosome II"/>
</dbReference>
<dbReference type="InterPro" id="IPR053222">
    <property type="entry name" value="Zygotic_Embryogenesis-Asso"/>
</dbReference>
<dbReference type="Bgee" id="WBGene00021774">
    <property type="expression patterns" value="Expressed in embryo and 3 other cell types or tissues"/>
</dbReference>
<proteinExistence type="predicted"/>
<dbReference type="FunCoup" id="Q9N3J7">
    <property type="interactions" value="811"/>
</dbReference>
<dbReference type="PANTHER" id="PTHR22899">
    <property type="entry name" value="CYCLIN-RELATED F-BOX FAMILY"/>
    <property type="match status" value="1"/>
</dbReference>
<keyword evidence="3" id="KW-1185">Reference proteome</keyword>
<dbReference type="PROSITE" id="PS50181">
    <property type="entry name" value="FBOX"/>
    <property type="match status" value="1"/>
</dbReference>
<dbReference type="PhylomeDB" id="Q9N3J7"/>
<dbReference type="EMBL" id="BX284602">
    <property type="protein sequence ID" value="CCD72686.1"/>
    <property type="molecule type" value="Genomic_DNA"/>
</dbReference>
<evidence type="ECO:0000313" key="3">
    <source>
        <dbReference type="Proteomes" id="UP000001940"/>
    </source>
</evidence>
<reference evidence="2 3" key="1">
    <citation type="journal article" date="1998" name="Science">
        <title>Genome sequence of the nematode C. elegans: a platform for investigating biology.</title>
        <authorList>
            <consortium name="The C. elegans sequencing consortium"/>
            <person name="Sulson J.E."/>
            <person name="Waterston R."/>
        </authorList>
    </citation>
    <scope>NUCLEOTIDE SEQUENCE [LARGE SCALE GENOMIC DNA]</scope>
    <source>
        <strain evidence="2 3">Bristol N2</strain>
    </source>
</reference>
<dbReference type="RefSeq" id="NP_493989.1">
    <property type="nucleotide sequence ID" value="NM_061588.4"/>
</dbReference>
<dbReference type="AlphaFoldDB" id="Q9N3J7"/>
<organism evidence="2 3">
    <name type="scientific">Caenorhabditis elegans</name>
    <dbReference type="NCBI Taxonomy" id="6239"/>
    <lineage>
        <taxon>Eukaryota</taxon>
        <taxon>Metazoa</taxon>
        <taxon>Ecdysozoa</taxon>
        <taxon>Nematoda</taxon>
        <taxon>Chromadorea</taxon>
        <taxon>Rhabditida</taxon>
        <taxon>Rhabditina</taxon>
        <taxon>Rhabditomorpha</taxon>
        <taxon>Rhabditoidea</taxon>
        <taxon>Rhabditidae</taxon>
        <taxon>Peloderinae</taxon>
        <taxon>Caenorhabditis</taxon>
    </lineage>
</organism>
<dbReference type="KEGG" id="cel:CELE_Y51H7BR.2"/>
<dbReference type="OMA" id="HIELICA"/>
<dbReference type="Pfam" id="PF00646">
    <property type="entry name" value="F-box"/>
    <property type="match status" value="1"/>
</dbReference>
<dbReference type="CTD" id="173528"/>
<dbReference type="HOGENOM" id="CLU_028840_1_3_1"/>
<dbReference type="PANTHER" id="PTHR22899:SF0">
    <property type="entry name" value="F-BOX ASSOCIATED DOMAIN-CONTAINING PROTEIN-RELATED"/>
    <property type="match status" value="1"/>
</dbReference>
<dbReference type="OrthoDB" id="5876939at2759"/>
<protein>
    <submittedName>
        <fullName evidence="2">F-box domain-containing protein</fullName>
    </submittedName>
</protein>
<dbReference type="GeneID" id="173528"/>
<gene>
    <name evidence="2 4" type="primary">fbxb-43</name>
    <name evidence="2" type="ORF">CELE_Y51H7BR.2</name>
    <name evidence="4" type="ORF">Y51H7BR.2</name>
</gene>